<feature type="compositionally biased region" description="Polar residues" evidence="1">
    <location>
        <begin position="1"/>
        <end position="10"/>
    </location>
</feature>
<keyword evidence="3" id="KW-1185">Reference proteome</keyword>
<protein>
    <submittedName>
        <fullName evidence="2">Uncharacterized protein</fullName>
    </submittedName>
</protein>
<accession>A0A8T1V4Z4</accession>
<dbReference type="Proteomes" id="UP000694044">
    <property type="component" value="Unassembled WGS sequence"/>
</dbReference>
<name>A0A8T1V4Z4_9STRA</name>
<feature type="region of interest" description="Disordered" evidence="1">
    <location>
        <begin position="1"/>
        <end position="69"/>
    </location>
</feature>
<gene>
    <name evidence="2" type="ORF">PHYPSEUDO_002949</name>
</gene>
<feature type="compositionally biased region" description="Basic and acidic residues" evidence="1">
    <location>
        <begin position="52"/>
        <end position="66"/>
    </location>
</feature>
<sequence length="101" mass="11248">MPSMSSSSNEEIAVPTKPARTFACGRSRARTPATRPGPATPAPTRLRTTASRRRESERSRRSDTRRSTLSLELPAWKAMREEPIDMNVDPVGEGRGRLRPM</sequence>
<dbReference type="EMBL" id="JAGDFM010001555">
    <property type="protein sequence ID" value="KAG7375169.1"/>
    <property type="molecule type" value="Genomic_DNA"/>
</dbReference>
<evidence type="ECO:0000313" key="2">
    <source>
        <dbReference type="EMBL" id="KAG7375169.1"/>
    </source>
</evidence>
<evidence type="ECO:0000256" key="1">
    <source>
        <dbReference type="SAM" id="MobiDB-lite"/>
    </source>
</evidence>
<proteinExistence type="predicted"/>
<evidence type="ECO:0000313" key="3">
    <source>
        <dbReference type="Proteomes" id="UP000694044"/>
    </source>
</evidence>
<dbReference type="AlphaFoldDB" id="A0A8T1V4Z4"/>
<reference evidence="2" key="1">
    <citation type="submission" date="2021-02" db="EMBL/GenBank/DDBJ databases">
        <authorList>
            <person name="Palmer J.M."/>
        </authorList>
    </citation>
    <scope>NUCLEOTIDE SEQUENCE</scope>
    <source>
        <strain evidence="2">SCRP734</strain>
    </source>
</reference>
<feature type="compositionally biased region" description="Low complexity" evidence="1">
    <location>
        <begin position="30"/>
        <end position="49"/>
    </location>
</feature>
<comment type="caution">
    <text evidence="2">The sequence shown here is derived from an EMBL/GenBank/DDBJ whole genome shotgun (WGS) entry which is preliminary data.</text>
</comment>
<organism evidence="2 3">
    <name type="scientific">Phytophthora pseudosyringae</name>
    <dbReference type="NCBI Taxonomy" id="221518"/>
    <lineage>
        <taxon>Eukaryota</taxon>
        <taxon>Sar</taxon>
        <taxon>Stramenopiles</taxon>
        <taxon>Oomycota</taxon>
        <taxon>Peronosporomycetes</taxon>
        <taxon>Peronosporales</taxon>
        <taxon>Peronosporaceae</taxon>
        <taxon>Phytophthora</taxon>
    </lineage>
</organism>